<proteinExistence type="predicted"/>
<evidence type="ECO:0000313" key="1">
    <source>
        <dbReference type="EMBL" id="KAJ7205222.1"/>
    </source>
</evidence>
<accession>A0AAD6VEY0</accession>
<evidence type="ECO:0000313" key="2">
    <source>
        <dbReference type="Proteomes" id="UP001219525"/>
    </source>
</evidence>
<protein>
    <submittedName>
        <fullName evidence="1">Uncharacterized protein</fullName>
    </submittedName>
</protein>
<comment type="caution">
    <text evidence="1">The sequence shown here is derived from an EMBL/GenBank/DDBJ whole genome shotgun (WGS) entry which is preliminary data.</text>
</comment>
<sequence>MCTRLIAVDRGTLPAHQHPDVARAPHARWESHAPRGRTCSALRVEIAQVHILARHHPVVAAVNSFRPKTGITFALSPAEVDRPSSGRYRRSSGSRRHAREGLLWCGHAATAVTAAKVYHRHLTTVLLVDLVFWRGKAMVAHAHNVLEATSGAAHIHRGPLTGQSARLGGRWCMFFFVSDQGPSIPQSLGVSACRHTRPGLGPSAFPSMTVASADVGIMMMTDKLTVPVDVEVLLGDPRAASSPSCSSSSSVALHASSSLPPQIDILPNEISTGIYCVYPAV</sequence>
<organism evidence="1 2">
    <name type="scientific">Mycena pura</name>
    <dbReference type="NCBI Taxonomy" id="153505"/>
    <lineage>
        <taxon>Eukaryota</taxon>
        <taxon>Fungi</taxon>
        <taxon>Dikarya</taxon>
        <taxon>Basidiomycota</taxon>
        <taxon>Agaricomycotina</taxon>
        <taxon>Agaricomycetes</taxon>
        <taxon>Agaricomycetidae</taxon>
        <taxon>Agaricales</taxon>
        <taxon>Marasmiineae</taxon>
        <taxon>Mycenaceae</taxon>
        <taxon>Mycena</taxon>
    </lineage>
</organism>
<keyword evidence="2" id="KW-1185">Reference proteome</keyword>
<name>A0AAD6VEY0_9AGAR</name>
<dbReference type="EMBL" id="JARJCW010000044">
    <property type="protein sequence ID" value="KAJ7205222.1"/>
    <property type="molecule type" value="Genomic_DNA"/>
</dbReference>
<dbReference type="AlphaFoldDB" id="A0AAD6VEY0"/>
<reference evidence="1" key="1">
    <citation type="submission" date="2023-03" db="EMBL/GenBank/DDBJ databases">
        <title>Massive genome expansion in bonnet fungi (Mycena s.s.) driven by repeated elements and novel gene families across ecological guilds.</title>
        <authorList>
            <consortium name="Lawrence Berkeley National Laboratory"/>
            <person name="Harder C.B."/>
            <person name="Miyauchi S."/>
            <person name="Viragh M."/>
            <person name="Kuo A."/>
            <person name="Thoen E."/>
            <person name="Andreopoulos B."/>
            <person name="Lu D."/>
            <person name="Skrede I."/>
            <person name="Drula E."/>
            <person name="Henrissat B."/>
            <person name="Morin E."/>
            <person name="Kohler A."/>
            <person name="Barry K."/>
            <person name="LaButti K."/>
            <person name="Morin E."/>
            <person name="Salamov A."/>
            <person name="Lipzen A."/>
            <person name="Mereny Z."/>
            <person name="Hegedus B."/>
            <person name="Baldrian P."/>
            <person name="Stursova M."/>
            <person name="Weitz H."/>
            <person name="Taylor A."/>
            <person name="Grigoriev I.V."/>
            <person name="Nagy L.G."/>
            <person name="Martin F."/>
            <person name="Kauserud H."/>
        </authorList>
    </citation>
    <scope>NUCLEOTIDE SEQUENCE</scope>
    <source>
        <strain evidence="1">9144</strain>
    </source>
</reference>
<gene>
    <name evidence="1" type="ORF">GGX14DRAFT_568973</name>
</gene>
<dbReference type="Proteomes" id="UP001219525">
    <property type="component" value="Unassembled WGS sequence"/>
</dbReference>